<dbReference type="AlphaFoldDB" id="A0AAV9RJF0"/>
<protein>
    <submittedName>
        <fullName evidence="2">Uncharacterized protein</fullName>
    </submittedName>
</protein>
<dbReference type="Proteomes" id="UP001311232">
    <property type="component" value="Unassembled WGS sequence"/>
</dbReference>
<feature type="region of interest" description="Disordered" evidence="1">
    <location>
        <begin position="63"/>
        <end position="83"/>
    </location>
</feature>
<reference evidence="2 3" key="1">
    <citation type="submission" date="2021-06" db="EMBL/GenBank/DDBJ databases">
        <authorList>
            <person name="Palmer J.M."/>
        </authorList>
    </citation>
    <scope>NUCLEOTIDE SEQUENCE [LARGE SCALE GENOMIC DNA]</scope>
    <source>
        <strain evidence="2 3">MEX-2019</strain>
        <tissue evidence="2">Muscle</tissue>
    </source>
</reference>
<evidence type="ECO:0000256" key="1">
    <source>
        <dbReference type="SAM" id="MobiDB-lite"/>
    </source>
</evidence>
<organism evidence="2 3">
    <name type="scientific">Crenichthys baileyi</name>
    <name type="common">White River springfish</name>
    <dbReference type="NCBI Taxonomy" id="28760"/>
    <lineage>
        <taxon>Eukaryota</taxon>
        <taxon>Metazoa</taxon>
        <taxon>Chordata</taxon>
        <taxon>Craniata</taxon>
        <taxon>Vertebrata</taxon>
        <taxon>Euteleostomi</taxon>
        <taxon>Actinopterygii</taxon>
        <taxon>Neopterygii</taxon>
        <taxon>Teleostei</taxon>
        <taxon>Neoteleostei</taxon>
        <taxon>Acanthomorphata</taxon>
        <taxon>Ovalentaria</taxon>
        <taxon>Atherinomorphae</taxon>
        <taxon>Cyprinodontiformes</taxon>
        <taxon>Goodeidae</taxon>
        <taxon>Crenichthys</taxon>
    </lineage>
</organism>
<sequence>MNVRGKQRHPAVTLHSVVTTVHQEVRRTNPRPLIRARFGHRRRLPPWHAERTGVLRLTVRTQPPGLPASLPHLQSLKPPLLPN</sequence>
<keyword evidence="3" id="KW-1185">Reference proteome</keyword>
<dbReference type="EMBL" id="JAHHUM010001764">
    <property type="protein sequence ID" value="KAK5609088.1"/>
    <property type="molecule type" value="Genomic_DNA"/>
</dbReference>
<evidence type="ECO:0000313" key="2">
    <source>
        <dbReference type="EMBL" id="KAK5609088.1"/>
    </source>
</evidence>
<name>A0AAV9RJF0_9TELE</name>
<accession>A0AAV9RJF0</accession>
<gene>
    <name evidence="2" type="ORF">CRENBAI_016068</name>
</gene>
<proteinExistence type="predicted"/>
<comment type="caution">
    <text evidence="2">The sequence shown here is derived from an EMBL/GenBank/DDBJ whole genome shotgun (WGS) entry which is preliminary data.</text>
</comment>
<evidence type="ECO:0000313" key="3">
    <source>
        <dbReference type="Proteomes" id="UP001311232"/>
    </source>
</evidence>